<dbReference type="EC" id="3.4.24.-" evidence="2"/>
<dbReference type="SUPFAM" id="SSF63411">
    <property type="entry name" value="LuxS/MPP-like metallohydrolase"/>
    <property type="match status" value="4"/>
</dbReference>
<dbReference type="InterPro" id="IPR013578">
    <property type="entry name" value="Peptidase_M16C_assoc"/>
</dbReference>
<dbReference type="PANTHER" id="PTHR43016">
    <property type="entry name" value="PRESEQUENCE PROTEASE"/>
    <property type="match status" value="1"/>
</dbReference>
<name>A0ABS0AXF1_9BACT</name>
<dbReference type="InterPro" id="IPR011765">
    <property type="entry name" value="Pept_M16_N"/>
</dbReference>
<dbReference type="SMART" id="SM01264">
    <property type="entry name" value="M16C_associated"/>
    <property type="match status" value="1"/>
</dbReference>
<dbReference type="GO" id="GO:0006508">
    <property type="term" value="P:proteolysis"/>
    <property type="evidence" value="ECO:0007669"/>
    <property type="project" value="UniProtKB-KW"/>
</dbReference>
<reference evidence="2 3" key="1">
    <citation type="submission" date="2020-01" db="EMBL/GenBank/DDBJ databases">
        <title>Draft genome sequence of Cand. Neptunochlamydia vexilliferae K9.</title>
        <authorList>
            <person name="Schulz F."/>
            <person name="Koestlbacher S."/>
            <person name="Wascher F."/>
            <person name="Pizzetti I."/>
            <person name="Horn M."/>
        </authorList>
    </citation>
    <scope>NUCLEOTIDE SEQUENCE [LARGE SCALE GENOMIC DNA]</scope>
    <source>
        <strain evidence="2 3">K9</strain>
    </source>
</reference>
<evidence type="ECO:0000313" key="3">
    <source>
        <dbReference type="Proteomes" id="UP001194714"/>
    </source>
</evidence>
<dbReference type="PANTHER" id="PTHR43016:SF13">
    <property type="entry name" value="PRESEQUENCE PROTEASE, MITOCHONDRIAL"/>
    <property type="match status" value="1"/>
</dbReference>
<organism evidence="2 3">
    <name type="scientific">Candidatus Neptunichlamydia vexilliferae</name>
    <dbReference type="NCBI Taxonomy" id="1651774"/>
    <lineage>
        <taxon>Bacteria</taxon>
        <taxon>Pseudomonadati</taxon>
        <taxon>Chlamydiota</taxon>
        <taxon>Chlamydiia</taxon>
        <taxon>Parachlamydiales</taxon>
        <taxon>Simkaniaceae</taxon>
        <taxon>Candidatus Neptunichlamydia</taxon>
    </lineage>
</organism>
<dbReference type="EMBL" id="JAAEJV010000004">
    <property type="protein sequence ID" value="MBF5058814.1"/>
    <property type="molecule type" value="Genomic_DNA"/>
</dbReference>
<dbReference type="Pfam" id="PF08367">
    <property type="entry name" value="M16C_assoc"/>
    <property type="match status" value="1"/>
</dbReference>
<keyword evidence="3" id="KW-1185">Reference proteome</keyword>
<dbReference type="GO" id="GO:0008233">
    <property type="term" value="F:peptidase activity"/>
    <property type="evidence" value="ECO:0007669"/>
    <property type="project" value="UniProtKB-KW"/>
</dbReference>
<dbReference type="Proteomes" id="UP001194714">
    <property type="component" value="Unassembled WGS sequence"/>
</dbReference>
<comment type="caution">
    <text evidence="2">The sequence shown here is derived from an EMBL/GenBank/DDBJ whole genome shotgun (WGS) entry which is preliminary data.</text>
</comment>
<gene>
    <name evidence="2" type="ORF">NEPTK9_000313</name>
</gene>
<dbReference type="Pfam" id="PF05193">
    <property type="entry name" value="Peptidase_M16_C"/>
    <property type="match status" value="1"/>
</dbReference>
<evidence type="ECO:0000313" key="2">
    <source>
        <dbReference type="EMBL" id="MBF5058814.1"/>
    </source>
</evidence>
<dbReference type="InterPro" id="IPR011249">
    <property type="entry name" value="Metalloenz_LuxS/M16"/>
</dbReference>
<feature type="domain" description="Peptidase M16C associated" evidence="1">
    <location>
        <begin position="462"/>
        <end position="711"/>
    </location>
</feature>
<dbReference type="Pfam" id="PF00675">
    <property type="entry name" value="Peptidase_M16"/>
    <property type="match status" value="1"/>
</dbReference>
<keyword evidence="2" id="KW-0378">Hydrolase</keyword>
<dbReference type="Gene3D" id="3.30.830.10">
    <property type="entry name" value="Metalloenzyme, LuxS/M16 peptidase-like"/>
    <property type="match status" value="4"/>
</dbReference>
<dbReference type="InterPro" id="IPR007863">
    <property type="entry name" value="Peptidase_M16_C"/>
</dbReference>
<protein>
    <submittedName>
        <fullName evidence="2">Presequence protease, mitochondrial</fullName>
        <ecNumber evidence="2">3.4.24.-</ecNumber>
    </submittedName>
</protein>
<proteinExistence type="predicted"/>
<accession>A0ABS0AXF1</accession>
<dbReference type="Pfam" id="PF22516">
    <property type="entry name" value="PreP_C"/>
    <property type="match status" value="1"/>
</dbReference>
<evidence type="ECO:0000259" key="1">
    <source>
        <dbReference type="SMART" id="SM01264"/>
    </source>
</evidence>
<sequence length="971" mass="109736">MKLVVMTPKHKIGDTHRDFTFTKVTPIEELQMVLYELEHGPSGARVVHLEADDPENLFCLSLQTLPSDSTGVAHILEHIVLCGSKKFPVKDPFFAMTRRSLNTFMNAMTGADFTCYPAASQVEKDFYNLLEVYLDAVFAPELKEMSFLQEGHRFEFDPDLIFKGVVYNEMKGSLSNPETRLWQEITKYLTPDLTYAFNSGGDPKDIPSLTYEGLKEFHATHYHPSRSIFFFYGNLPLKKHLDFIQKHALKGVEKLPPLEGVPKQQRFAAPIQKVGTYPAETGQDFVSFSWLTTELENQEEALALAVLDSILMETDASPLKDSLIKSGLCTQADGYLDTDMREIPYIIICRGCESGSTEKLQEVLLKTLEEIAEKGIKEELVDAAIHQLEFSRLEITGDYGPFGLTLFMRSILPMQHGCFPEDALTIHSHFKKLLIQVKDPDYLPGLIRKYLLKNPHFLTFTFSPDSGLEKREQDEEKKRLNKIEEALTEKEKETIVKQTAELEKFQAKSESQSLECLPKITLVDVPKEIPHFPLHREQIDQLTVFHHECFTNHIAYGHLAFDLPQIAKEDLPYLQLFLSILPELGAGERNYRKNLDYINAYLGDFGTFLNLYPQVTDSHTLAPVFGFKGKTLSRNLDKLFDLFKTVCRAPDLTDKGRIKDLILQIHTSLENRLNRSAMSYAIQRAVSPFSQASYVGEHLHGITYFQWIRNLAQKIDKKLPALIEKLKEIKSLLFHLTAPQLILSCDHDQYHTLSKEGFYGLSDFPTNKPYRPWEGLTLPLSAPSEAYPISSPVAFSAMGIASATLTSPHASGLSISTELMQNTFLHTKVREQGGAYGAGASYNPITGNYYMSAYRDPHIGLTFEAFEEGIARMAAGKFTDRELFEAKLGIIQDYDTPISPGSRAISSYAHFREGYTKEMRQEMRDHLLITSKDEVKKAVSEHLDPSSAVKVTFAGAPLIENEGTGLTKPQF</sequence>
<keyword evidence="2" id="KW-0645">Protease</keyword>
<dbReference type="InterPro" id="IPR055130">
    <property type="entry name" value="PreP_C"/>
</dbReference>